<evidence type="ECO:0000259" key="1">
    <source>
        <dbReference type="Pfam" id="PF00571"/>
    </source>
</evidence>
<evidence type="ECO:0000313" key="2">
    <source>
        <dbReference type="EMBL" id="KJZ06454.1"/>
    </source>
</evidence>
<comment type="caution">
    <text evidence="2">The sequence shown here is derived from an EMBL/GenBank/DDBJ whole genome shotgun (WGS) entry which is preliminary data.</text>
</comment>
<name>A0A0F4QGN5_9GAMM</name>
<dbReference type="PATRIC" id="fig|43658.5.peg.4055"/>
<dbReference type="InterPro" id="IPR046342">
    <property type="entry name" value="CBS_dom_sf"/>
</dbReference>
<proteinExistence type="predicted"/>
<dbReference type="Pfam" id="PF00571">
    <property type="entry name" value="CBS"/>
    <property type="match status" value="1"/>
</dbReference>
<reference evidence="2 3" key="1">
    <citation type="journal article" date="2015" name="BMC Genomics">
        <title>Genome mining reveals unlocked bioactive potential of marine Gram-negative bacteria.</title>
        <authorList>
            <person name="Machado H."/>
            <person name="Sonnenschein E.C."/>
            <person name="Melchiorsen J."/>
            <person name="Gram L."/>
        </authorList>
    </citation>
    <scope>NUCLEOTIDE SEQUENCE [LARGE SCALE GENOMIC DNA]</scope>
    <source>
        <strain evidence="2 3">S2471</strain>
    </source>
</reference>
<organism evidence="2 3">
    <name type="scientific">Pseudoalteromonas rubra</name>
    <dbReference type="NCBI Taxonomy" id="43658"/>
    <lineage>
        <taxon>Bacteria</taxon>
        <taxon>Pseudomonadati</taxon>
        <taxon>Pseudomonadota</taxon>
        <taxon>Gammaproteobacteria</taxon>
        <taxon>Alteromonadales</taxon>
        <taxon>Pseudoalteromonadaceae</taxon>
        <taxon>Pseudoalteromonas</taxon>
    </lineage>
</organism>
<dbReference type="SUPFAM" id="SSF54631">
    <property type="entry name" value="CBS-domain pair"/>
    <property type="match status" value="1"/>
</dbReference>
<dbReference type="Proteomes" id="UP000033452">
    <property type="component" value="Unassembled WGS sequence"/>
</dbReference>
<gene>
    <name evidence="2" type="ORF">TW77_19200</name>
</gene>
<protein>
    <recommendedName>
        <fullName evidence="1">CBS domain-containing protein</fullName>
    </recommendedName>
</protein>
<dbReference type="RefSeq" id="WP_046006595.1">
    <property type="nucleotide sequence ID" value="NZ_JXYA01000049.1"/>
</dbReference>
<sequence>MNTFNRLNTLDVTTELAVQANPLSVTGDNDGLDRLTVLAQKYMHNLDGQTAIYLDPDTSIDDATLVLNKTHVASMFVAQKGQLQGIISQARLGSRHILKEAQLRGCQRNELVVSDVMLPLQTLKQVNLNKLRDASAGDVLVTMESHGLDYLLVTEPETNQICGYFDLVELIKVGGRPVNQLRPAEHFNDIVVSVLHHAER</sequence>
<dbReference type="Gene3D" id="3.10.580.10">
    <property type="entry name" value="CBS-domain"/>
    <property type="match status" value="1"/>
</dbReference>
<dbReference type="OrthoDB" id="6299504at2"/>
<dbReference type="AlphaFoldDB" id="A0A0F4QGN5"/>
<accession>A0A0F4QGN5</accession>
<evidence type="ECO:0000313" key="3">
    <source>
        <dbReference type="Proteomes" id="UP000033452"/>
    </source>
</evidence>
<dbReference type="EMBL" id="JXYA01000049">
    <property type="protein sequence ID" value="KJZ06454.1"/>
    <property type="molecule type" value="Genomic_DNA"/>
</dbReference>
<feature type="domain" description="CBS" evidence="1">
    <location>
        <begin position="52"/>
        <end position="90"/>
    </location>
</feature>
<keyword evidence="3" id="KW-1185">Reference proteome</keyword>
<dbReference type="InterPro" id="IPR000644">
    <property type="entry name" value="CBS_dom"/>
</dbReference>